<evidence type="ECO:0000256" key="2">
    <source>
        <dbReference type="SAM" id="Phobius"/>
    </source>
</evidence>
<feature type="transmembrane region" description="Helical" evidence="2">
    <location>
        <begin position="12"/>
        <end position="31"/>
    </location>
</feature>
<evidence type="ECO:0000313" key="4">
    <source>
        <dbReference type="EMBL" id="SFR73450.1"/>
    </source>
</evidence>
<dbReference type="AlphaFoldDB" id="A0A1I6J4N1"/>
<gene>
    <name evidence="4" type="ORF">SAMN04487947_3989</name>
</gene>
<keyword evidence="2" id="KW-0472">Membrane</keyword>
<dbReference type="OrthoDB" id="324485at2157"/>
<dbReference type="InterPro" id="IPR011050">
    <property type="entry name" value="Pectin_lyase_fold/virulence"/>
</dbReference>
<dbReference type="EMBL" id="FOYT01000006">
    <property type="protein sequence ID" value="SFR73450.1"/>
    <property type="molecule type" value="Genomic_DNA"/>
</dbReference>
<dbReference type="RefSeq" id="WP_089810965.1">
    <property type="nucleotide sequence ID" value="NZ_FOYT01000006.1"/>
</dbReference>
<feature type="domain" description="Rhamnogalacturonase A/B/Epimerase-like pectate lyase" evidence="3">
    <location>
        <begin position="66"/>
        <end position="117"/>
    </location>
</feature>
<dbReference type="Gene3D" id="2.160.20.10">
    <property type="entry name" value="Single-stranded right-handed beta-helix, Pectin lyase-like"/>
    <property type="match status" value="1"/>
</dbReference>
<feature type="region of interest" description="Disordered" evidence="1">
    <location>
        <begin position="32"/>
        <end position="73"/>
    </location>
</feature>
<keyword evidence="5" id="KW-1185">Reference proteome</keyword>
<keyword evidence="2" id="KW-1133">Transmembrane helix</keyword>
<keyword evidence="2" id="KW-0812">Transmembrane</keyword>
<accession>A0A1I6J4N1</accession>
<feature type="region of interest" description="Disordered" evidence="1">
    <location>
        <begin position="433"/>
        <end position="456"/>
    </location>
</feature>
<dbReference type="InterPro" id="IPR012334">
    <property type="entry name" value="Pectin_lyas_fold"/>
</dbReference>
<evidence type="ECO:0000313" key="5">
    <source>
        <dbReference type="Proteomes" id="UP000198531"/>
    </source>
</evidence>
<feature type="compositionally biased region" description="Low complexity" evidence="1">
    <location>
        <begin position="42"/>
        <end position="58"/>
    </location>
</feature>
<protein>
    <submittedName>
        <fullName evidence="4">Right handed beta helix region</fullName>
    </submittedName>
</protein>
<dbReference type="Pfam" id="PF12708">
    <property type="entry name" value="Pect-lyase_RHGA_epim"/>
    <property type="match status" value="1"/>
</dbReference>
<proteinExistence type="predicted"/>
<reference evidence="5" key="1">
    <citation type="submission" date="2016-10" db="EMBL/GenBank/DDBJ databases">
        <authorList>
            <person name="Varghese N."/>
            <person name="Submissions S."/>
        </authorList>
    </citation>
    <scope>NUCLEOTIDE SEQUENCE [LARGE SCALE GENOMIC DNA]</scope>
    <source>
        <strain evidence="5">CGMCC 1.7736</strain>
    </source>
</reference>
<dbReference type="SUPFAM" id="SSF51126">
    <property type="entry name" value="Pectin lyase-like"/>
    <property type="match status" value="1"/>
</dbReference>
<evidence type="ECO:0000259" key="3">
    <source>
        <dbReference type="Pfam" id="PF12708"/>
    </source>
</evidence>
<sequence>MTDREISRREALAAIVAAVVGAIALAISLLAPPDRKPPGPQTPTETPAAPETGQPTTTEVPPGEDIRDYGATVDGTTDDTAAILRAVEAASPGGTVYLPAGDILVSGFESDGKAIQLDASNADLTITGAGAGDGGTTLNFAGGHEGVHGAIDIRTDRGESIGTVRLEKFAVVGNKSEQGQNPGIGIHTEANGEFVMRDCRVSSWRNAGLKLSGAMKADVQYCSFDNNGLRSNGGHDISPNQAWEPTETLVKHVLCTNSGGVSIDVGQDNDAQLQTVLIDRCVLKDSRGSLKLSTENKSTTVRNTQMLGNENTTIPVKVNPTDVSIDDLALDNVLIDGGGWPGIDLPCPGRLRLDDVAIKNIDQDNVERGRDRGGIYTRGIGFGSSGRVSLHNIGRNNDSIVLNIEGGAGVIGEVVYGNAEELGTTQGVEIAQSRQGEPLDPDVVHESEVGPQTDAN</sequence>
<organism evidence="4 5">
    <name type="scientific">Halogeometricum rufum</name>
    <dbReference type="NCBI Taxonomy" id="553469"/>
    <lineage>
        <taxon>Archaea</taxon>
        <taxon>Methanobacteriati</taxon>
        <taxon>Methanobacteriota</taxon>
        <taxon>Stenosarchaea group</taxon>
        <taxon>Halobacteria</taxon>
        <taxon>Halobacteriales</taxon>
        <taxon>Haloferacaceae</taxon>
        <taxon>Halogeometricum</taxon>
    </lineage>
</organism>
<evidence type="ECO:0000256" key="1">
    <source>
        <dbReference type="SAM" id="MobiDB-lite"/>
    </source>
</evidence>
<name>A0A1I6J4N1_9EURY</name>
<dbReference type="InterPro" id="IPR024535">
    <property type="entry name" value="RHGA/B-epi-like_pectate_lyase"/>
</dbReference>
<dbReference type="Proteomes" id="UP000198531">
    <property type="component" value="Unassembled WGS sequence"/>
</dbReference>